<sequence>MKETKQTLTRTVESAVKEFKGLDEALEKAKEKRDQAQRDYLTAQMKMNMGAITLSELRTAEKNLLTAQKDYVQAQYNGYLGAKKVILLQEGILV</sequence>
<dbReference type="EMBL" id="VSSQ01133699">
    <property type="protein sequence ID" value="MPN59561.1"/>
    <property type="molecule type" value="Genomic_DNA"/>
</dbReference>
<name>A0A645J7H0_9ZZZZ</name>
<dbReference type="AlphaFoldDB" id="A0A645J7H0"/>
<evidence type="ECO:0000256" key="1">
    <source>
        <dbReference type="SAM" id="Coils"/>
    </source>
</evidence>
<comment type="caution">
    <text evidence="2">The sequence shown here is derived from an EMBL/GenBank/DDBJ whole genome shotgun (WGS) entry which is preliminary data.</text>
</comment>
<dbReference type="SUPFAM" id="SSF56954">
    <property type="entry name" value="Outer membrane efflux proteins (OEP)"/>
    <property type="match status" value="1"/>
</dbReference>
<dbReference type="InterPro" id="IPR003423">
    <property type="entry name" value="OMP_efflux"/>
</dbReference>
<organism evidence="2">
    <name type="scientific">bioreactor metagenome</name>
    <dbReference type="NCBI Taxonomy" id="1076179"/>
    <lineage>
        <taxon>unclassified sequences</taxon>
        <taxon>metagenomes</taxon>
        <taxon>ecological metagenomes</taxon>
    </lineage>
</organism>
<reference evidence="2" key="1">
    <citation type="submission" date="2019-08" db="EMBL/GenBank/DDBJ databases">
        <authorList>
            <person name="Kucharzyk K."/>
            <person name="Murdoch R.W."/>
            <person name="Higgins S."/>
            <person name="Loffler F."/>
        </authorList>
    </citation>
    <scope>NUCLEOTIDE SEQUENCE</scope>
</reference>
<accession>A0A645J7H0</accession>
<keyword evidence="1" id="KW-0175">Coiled coil</keyword>
<feature type="coiled-coil region" evidence="1">
    <location>
        <begin position="12"/>
        <end position="46"/>
    </location>
</feature>
<gene>
    <name evidence="2" type="ORF">SDC9_207282</name>
</gene>
<dbReference type="Gene3D" id="1.20.1600.10">
    <property type="entry name" value="Outer membrane efflux proteins (OEP)"/>
    <property type="match status" value="1"/>
</dbReference>
<evidence type="ECO:0000313" key="2">
    <source>
        <dbReference type="EMBL" id="MPN59561.1"/>
    </source>
</evidence>
<protein>
    <recommendedName>
        <fullName evidence="3">Outer membrane efflux protein</fullName>
    </recommendedName>
</protein>
<dbReference type="GO" id="GO:0015562">
    <property type="term" value="F:efflux transmembrane transporter activity"/>
    <property type="evidence" value="ECO:0007669"/>
    <property type="project" value="InterPro"/>
</dbReference>
<evidence type="ECO:0008006" key="3">
    <source>
        <dbReference type="Google" id="ProtNLM"/>
    </source>
</evidence>
<dbReference type="Pfam" id="PF02321">
    <property type="entry name" value="OEP"/>
    <property type="match status" value="1"/>
</dbReference>
<proteinExistence type="predicted"/>